<name>A0ABQ4CIV4_9ACTN</name>
<proteinExistence type="predicted"/>
<evidence type="ECO:0000313" key="2">
    <source>
        <dbReference type="Proteomes" id="UP000604117"/>
    </source>
</evidence>
<evidence type="ECO:0000313" key="1">
    <source>
        <dbReference type="EMBL" id="GIF70762.1"/>
    </source>
</evidence>
<gene>
    <name evidence="1" type="ORF">Asi02nite_02800</name>
</gene>
<sequence length="251" mass="25567">MFGGLAAWALVLGGLGVVSHRTDAPTVREQRTLAEALPVIETALGHAMSQAGDDTVPVIPPVAIQEGCRITPMRSGATATGMVRFFTGAGDDGLLRRLAGGFPAAYAVEVSADGRSLRADAGEFVTVRGKLIAPGEVQVTATTGCRPHDVAIDDLYGGPTRAPERILTALGAASVDQEQFAVVGCPGGAKANTASASGRITATPARAGALDQGREVLATDKVYAYRRGADEAVAVVPGDGGAARVFVTKLC</sequence>
<comment type="caution">
    <text evidence="1">The sequence shown here is derived from an EMBL/GenBank/DDBJ whole genome shotgun (WGS) entry which is preliminary data.</text>
</comment>
<dbReference type="EMBL" id="BONE01000001">
    <property type="protein sequence ID" value="GIF70762.1"/>
    <property type="molecule type" value="Genomic_DNA"/>
</dbReference>
<keyword evidence="2" id="KW-1185">Reference proteome</keyword>
<dbReference type="Proteomes" id="UP000604117">
    <property type="component" value="Unassembled WGS sequence"/>
</dbReference>
<accession>A0ABQ4CIV4</accession>
<protein>
    <submittedName>
        <fullName evidence="1">Uncharacterized protein</fullName>
    </submittedName>
</protein>
<organism evidence="1 2">
    <name type="scientific">Asanoa siamensis</name>
    <dbReference type="NCBI Taxonomy" id="926357"/>
    <lineage>
        <taxon>Bacteria</taxon>
        <taxon>Bacillati</taxon>
        <taxon>Actinomycetota</taxon>
        <taxon>Actinomycetes</taxon>
        <taxon>Micromonosporales</taxon>
        <taxon>Micromonosporaceae</taxon>
        <taxon>Asanoa</taxon>
    </lineage>
</organism>
<reference evidence="1 2" key="1">
    <citation type="submission" date="2021-01" db="EMBL/GenBank/DDBJ databases">
        <title>Whole genome shotgun sequence of Asanoa siamensis NBRC 107932.</title>
        <authorList>
            <person name="Komaki H."/>
            <person name="Tamura T."/>
        </authorList>
    </citation>
    <scope>NUCLEOTIDE SEQUENCE [LARGE SCALE GENOMIC DNA]</scope>
    <source>
        <strain evidence="1 2">NBRC 107932</strain>
    </source>
</reference>